<reference evidence="2 3" key="1">
    <citation type="submission" date="2016-07" db="EMBL/GenBank/DDBJ databases">
        <title>Pervasive Adenine N6-methylation of Active Genes in Fungi.</title>
        <authorList>
            <consortium name="DOE Joint Genome Institute"/>
            <person name="Mondo S.J."/>
            <person name="Dannebaum R.O."/>
            <person name="Kuo R.C."/>
            <person name="Labutti K."/>
            <person name="Haridas S."/>
            <person name="Kuo A."/>
            <person name="Salamov A."/>
            <person name="Ahrendt S.R."/>
            <person name="Lipzen A."/>
            <person name="Sullivan W."/>
            <person name="Andreopoulos W.B."/>
            <person name="Clum A."/>
            <person name="Lindquist E."/>
            <person name="Daum C."/>
            <person name="Ramamoorthy G.K."/>
            <person name="Gryganskyi A."/>
            <person name="Culley D."/>
            <person name="Magnuson J.K."/>
            <person name="James T.Y."/>
            <person name="O'Malley M.A."/>
            <person name="Stajich J.E."/>
            <person name="Spatafora J.W."/>
            <person name="Visel A."/>
            <person name="Grigoriev I.V."/>
        </authorList>
    </citation>
    <scope>NUCLEOTIDE SEQUENCE [LARGE SCALE GENOMIC DNA]</scope>
    <source>
        <strain evidence="2 3">PL171</strain>
    </source>
</reference>
<proteinExistence type="predicted"/>
<feature type="non-terminal residue" evidence="2">
    <location>
        <position position="329"/>
    </location>
</feature>
<dbReference type="Proteomes" id="UP000193411">
    <property type="component" value="Unassembled WGS sequence"/>
</dbReference>
<organism evidence="2 3">
    <name type="scientific">Catenaria anguillulae PL171</name>
    <dbReference type="NCBI Taxonomy" id="765915"/>
    <lineage>
        <taxon>Eukaryota</taxon>
        <taxon>Fungi</taxon>
        <taxon>Fungi incertae sedis</taxon>
        <taxon>Blastocladiomycota</taxon>
        <taxon>Blastocladiomycetes</taxon>
        <taxon>Blastocladiales</taxon>
        <taxon>Catenariaceae</taxon>
        <taxon>Catenaria</taxon>
    </lineage>
</organism>
<keyword evidence="3" id="KW-1185">Reference proteome</keyword>
<name>A0A1Y2HWX2_9FUNG</name>
<accession>A0A1Y2HWX2</accession>
<dbReference type="AlphaFoldDB" id="A0A1Y2HWX2"/>
<evidence type="ECO:0000313" key="2">
    <source>
        <dbReference type="EMBL" id="ORZ39098.1"/>
    </source>
</evidence>
<feature type="region of interest" description="Disordered" evidence="1">
    <location>
        <begin position="229"/>
        <end position="253"/>
    </location>
</feature>
<evidence type="ECO:0000256" key="1">
    <source>
        <dbReference type="SAM" id="MobiDB-lite"/>
    </source>
</evidence>
<evidence type="ECO:0000313" key="3">
    <source>
        <dbReference type="Proteomes" id="UP000193411"/>
    </source>
</evidence>
<sequence length="329" mass="36197">MSHSASSLTELSAPGALITTSTHSPATAVDVATGVAVHTLAYKHQRTSTSRFSGPTPNPDKEFWLPAPSHPDYSRFLDDLESFGKNHPQMLIPLPAWLARQQFAPTLNQLDRAQVIPLEQLVRNVMITEQNETPEWSMALRAGADRVFRAHVQGQYMSFAGQAVKPIYPVPTNENHTRMAYLVFPWSAERTPLVSGSRASGTRQLAAAKTESLEPPALARFASSPAAFPAATPSAHASSAGTHPPTLTRSTTTRPLQRALAQPYRSFPRCPHALAPLTVSWAPTEPDRRRTYCCLMRTIERAIEAGQVQVGVPECFEWILAEDDKDRRD</sequence>
<gene>
    <name evidence="2" type="ORF">BCR44DRAFT_32058</name>
</gene>
<comment type="caution">
    <text evidence="2">The sequence shown here is derived from an EMBL/GenBank/DDBJ whole genome shotgun (WGS) entry which is preliminary data.</text>
</comment>
<protein>
    <submittedName>
        <fullName evidence="2">Uncharacterized protein</fullName>
    </submittedName>
</protein>
<dbReference type="EMBL" id="MCFL01000006">
    <property type="protein sequence ID" value="ORZ39098.1"/>
    <property type="molecule type" value="Genomic_DNA"/>
</dbReference>